<evidence type="ECO:0000256" key="1">
    <source>
        <dbReference type="SAM" id="MobiDB-lite"/>
    </source>
</evidence>
<accession>A0ABQ7QCD2</accession>
<evidence type="ECO:0000313" key="2">
    <source>
        <dbReference type="EMBL" id="KAG7302434.1"/>
    </source>
</evidence>
<organism evidence="2 3">
    <name type="scientific">Plutella xylostella</name>
    <name type="common">Diamondback moth</name>
    <name type="synonym">Plutella maculipennis</name>
    <dbReference type="NCBI Taxonomy" id="51655"/>
    <lineage>
        <taxon>Eukaryota</taxon>
        <taxon>Metazoa</taxon>
        <taxon>Ecdysozoa</taxon>
        <taxon>Arthropoda</taxon>
        <taxon>Hexapoda</taxon>
        <taxon>Insecta</taxon>
        <taxon>Pterygota</taxon>
        <taxon>Neoptera</taxon>
        <taxon>Endopterygota</taxon>
        <taxon>Lepidoptera</taxon>
        <taxon>Glossata</taxon>
        <taxon>Ditrysia</taxon>
        <taxon>Yponomeutoidea</taxon>
        <taxon>Plutellidae</taxon>
        <taxon>Plutella</taxon>
    </lineage>
</organism>
<gene>
    <name evidence="2" type="ORF">JYU34_013966</name>
</gene>
<dbReference type="Proteomes" id="UP000823941">
    <property type="component" value="Chromosome 18"/>
</dbReference>
<evidence type="ECO:0000313" key="3">
    <source>
        <dbReference type="Proteomes" id="UP000823941"/>
    </source>
</evidence>
<protein>
    <submittedName>
        <fullName evidence="2">Uncharacterized protein</fullName>
    </submittedName>
</protein>
<dbReference type="EMBL" id="JAHIBW010000018">
    <property type="protein sequence ID" value="KAG7302434.1"/>
    <property type="molecule type" value="Genomic_DNA"/>
</dbReference>
<feature type="region of interest" description="Disordered" evidence="1">
    <location>
        <begin position="10"/>
        <end position="101"/>
    </location>
</feature>
<feature type="compositionally biased region" description="Pro residues" evidence="1">
    <location>
        <begin position="86"/>
        <end position="99"/>
    </location>
</feature>
<proteinExistence type="predicted"/>
<name>A0ABQ7QCD2_PLUXY</name>
<dbReference type="PANTHER" id="PTHR21207">
    <property type="entry name" value="PARKIN COREGULATED GENE PROTEIN PARK2 COREGULATED"/>
    <property type="match status" value="1"/>
</dbReference>
<sequence>MVVLPPCVPADCGKEFRHSLRKPSPNYPGSPTYPGAAGPSASGRQTDREPGRRAGRSGRRGAEREPPRREVPAFTVQALQRGTRVRPPPRAAPAPPPPADTAFKRLYTRNEFPAKIEAGIEGKRLVWKVPVEQLDYQHYLPLLLEGTAEGAEPYVYVIEQALADMVAAAPARVLGAVPRAVLPLRAALQSGRRAAVCHALRCLRLLLDAPRVGEALVPYYRQLLPVCRVLYNRGRDLGPGIDTNNRRGENEGDLVEETLQLLERRGGPDAFLNIKYIVPPYESAVLN</sequence>
<dbReference type="PANTHER" id="PTHR21207:SF2">
    <property type="entry name" value="PARKIN COREGULATED GENE PROTEIN"/>
    <property type="match status" value="1"/>
</dbReference>
<feature type="compositionally biased region" description="Basic and acidic residues" evidence="1">
    <location>
        <begin position="60"/>
        <end position="71"/>
    </location>
</feature>
<dbReference type="InterPro" id="IPR019399">
    <property type="entry name" value="Parkin_co-regulated_protein"/>
</dbReference>
<reference evidence="2 3" key="1">
    <citation type="submission" date="2021-06" db="EMBL/GenBank/DDBJ databases">
        <title>A haploid diamondback moth (Plutella xylostella L.) genome assembly resolves 31 chromosomes and identifies a diamide resistance mutation.</title>
        <authorList>
            <person name="Ward C.M."/>
            <person name="Perry K.D."/>
            <person name="Baker G."/>
            <person name="Powis K."/>
            <person name="Heckel D.G."/>
            <person name="Baxter S.W."/>
        </authorList>
    </citation>
    <scope>NUCLEOTIDE SEQUENCE [LARGE SCALE GENOMIC DNA]</scope>
    <source>
        <strain evidence="2 3">LV</strain>
        <tissue evidence="2">Single pupa</tissue>
    </source>
</reference>
<dbReference type="Pfam" id="PF10274">
    <property type="entry name" value="ParcG"/>
    <property type="match status" value="1"/>
</dbReference>
<comment type="caution">
    <text evidence="2">The sequence shown here is derived from an EMBL/GenBank/DDBJ whole genome shotgun (WGS) entry which is preliminary data.</text>
</comment>
<keyword evidence="3" id="KW-1185">Reference proteome</keyword>